<gene>
    <name evidence="2" type="ORF">PAPYR_11185</name>
</gene>
<feature type="compositionally biased region" description="Low complexity" evidence="1">
    <location>
        <begin position="93"/>
        <end position="112"/>
    </location>
</feature>
<feature type="region of interest" description="Disordered" evidence="1">
    <location>
        <begin position="172"/>
        <end position="294"/>
    </location>
</feature>
<keyword evidence="3" id="KW-1185">Reference proteome</keyword>
<proteinExistence type="predicted"/>
<protein>
    <recommendedName>
        <fullName evidence="4">ParB/Sulfiredoxin domain-containing protein</fullName>
    </recommendedName>
</protein>
<evidence type="ECO:0000256" key="1">
    <source>
        <dbReference type="SAM" id="MobiDB-lite"/>
    </source>
</evidence>
<evidence type="ECO:0000313" key="3">
    <source>
        <dbReference type="Proteomes" id="UP001141327"/>
    </source>
</evidence>
<accession>A0ABQ8U4C5</accession>
<dbReference type="Proteomes" id="UP001141327">
    <property type="component" value="Unassembled WGS sequence"/>
</dbReference>
<feature type="region of interest" description="Disordered" evidence="1">
    <location>
        <begin position="74"/>
        <end position="112"/>
    </location>
</feature>
<evidence type="ECO:0000313" key="2">
    <source>
        <dbReference type="EMBL" id="KAJ4454184.1"/>
    </source>
</evidence>
<evidence type="ECO:0008006" key="4">
    <source>
        <dbReference type="Google" id="ProtNLM"/>
    </source>
</evidence>
<name>A0ABQ8U4C5_9EUKA</name>
<comment type="caution">
    <text evidence="2">The sequence shown here is derived from an EMBL/GenBank/DDBJ whole genome shotgun (WGS) entry which is preliminary data.</text>
</comment>
<organism evidence="2 3">
    <name type="scientific">Paratrimastix pyriformis</name>
    <dbReference type="NCBI Taxonomy" id="342808"/>
    <lineage>
        <taxon>Eukaryota</taxon>
        <taxon>Metamonada</taxon>
        <taxon>Preaxostyla</taxon>
        <taxon>Paratrimastigidae</taxon>
        <taxon>Paratrimastix</taxon>
    </lineage>
</organism>
<reference evidence="2" key="1">
    <citation type="journal article" date="2022" name="bioRxiv">
        <title>Genomics of Preaxostyla Flagellates Illuminates Evolutionary Transitions and the Path Towards Mitochondrial Loss.</title>
        <authorList>
            <person name="Novak L.V.F."/>
            <person name="Treitli S.C."/>
            <person name="Pyrih J."/>
            <person name="Halakuc P."/>
            <person name="Pipaliya S.V."/>
            <person name="Vacek V."/>
            <person name="Brzon O."/>
            <person name="Soukal P."/>
            <person name="Eme L."/>
            <person name="Dacks J.B."/>
            <person name="Karnkowska A."/>
            <person name="Elias M."/>
            <person name="Hampl V."/>
        </authorList>
    </citation>
    <scope>NUCLEOTIDE SEQUENCE</scope>
    <source>
        <strain evidence="2">RCP-MX</strain>
    </source>
</reference>
<feature type="compositionally biased region" description="Basic and acidic residues" evidence="1">
    <location>
        <begin position="186"/>
        <end position="205"/>
    </location>
</feature>
<sequence>MFADVDYSQFDSVQEAVAFLNRRIRETPPTDEPIHQILNRFHRHIDEKLGLAGPMPLTVQLQIIEHEVDVITAPSTPGADDYHQNPNDPFADSGTLSEEGSPSSPSSCRTSWLASGAQAPAAPAVPAVPAAPATPAAAAAAAAFARAARAAAHAAPATAPATAPNAAAPIKILDDDVPSPPKPIAPRKEPKKEPKKAPVKEEVPKKVPGPAPPPRRKAKLQRPEPESDEAEAKADQDEAQREKKRPEKKHAHGDEIEVSSGDDETKAKIKRHRQATEEPAPGDQGQLTGPSRTLLEDGAGLLDVVLSQTPCQRAQLPLALIDPCPNPARPLSCDRMKAIFGYFHQFGWAALFSLSVQKAAAGERFEVVDGSHRYAVARLIVDPNRVSELPAHITQDERQELRDLAVNLNKEYPKVKNHLANELVNVVLLENMDEDALLVFQATCNAMTADDSFGSSGYDVLLNVKRAALRAPQLYSLTNPDLPARLKPALKALHFPDSKDAYIKLTKIVGLCSVEQLTALSQTPIQSHLTRSNLWRIFETKDVLFNQFLIARMLQPDFNGSTLATPDLPKFKLPIRQAEQAWLLMARHDEAALARHEPHPLGHPVLPEYSEELGAVGCPFSGLNWDDLVHLPNYILDLNIFDGPHLPGELGRPPTPYELAVGYWMAFSYARLPHGTRRYLINTKLTVLERLEREVDVSALVAKSVEPTIGPAREAARKRPQAANLPSALALEDEQVDEELEVRAAPLPPPQPDQRPAPAPEAQPAPTREEANPSASTAKASRKGGERTRRLVPAPHCDRHPKAEVVPGAVAGPHVLLFGRACPLRRRTRPHTYYIKSKTTKLKWSGCLNLSIHILNTAKAKSTLEKQCCVTIVVRYDTLGRKDLWSLEIRVRSDVQKHERHELAFQCFRFYLNKIHLMLSSIHEKTTLRNTIDI</sequence>
<feature type="region of interest" description="Disordered" evidence="1">
    <location>
        <begin position="745"/>
        <end position="800"/>
    </location>
</feature>
<feature type="compositionally biased region" description="Pro residues" evidence="1">
    <location>
        <begin position="746"/>
        <end position="763"/>
    </location>
</feature>
<feature type="compositionally biased region" description="Basic and acidic residues" evidence="1">
    <location>
        <begin position="221"/>
        <end position="245"/>
    </location>
</feature>
<dbReference type="EMBL" id="JAPMOS010000178">
    <property type="protein sequence ID" value="KAJ4454184.1"/>
    <property type="molecule type" value="Genomic_DNA"/>
</dbReference>